<evidence type="ECO:0000259" key="1">
    <source>
        <dbReference type="Pfam" id="PF00485"/>
    </source>
</evidence>
<dbReference type="EMBL" id="DXEK01000102">
    <property type="protein sequence ID" value="HIX77168.1"/>
    <property type="molecule type" value="Genomic_DNA"/>
</dbReference>
<dbReference type="PANTHER" id="PTHR10285">
    <property type="entry name" value="URIDINE KINASE"/>
    <property type="match status" value="1"/>
</dbReference>
<gene>
    <name evidence="2" type="ORF">H9734_06195</name>
</gene>
<protein>
    <submittedName>
        <fullName evidence="2">Nucleoside kinase</fullName>
    </submittedName>
</protein>
<dbReference type="AlphaFoldDB" id="A0A9D1XCS4"/>
<dbReference type="Proteomes" id="UP000886890">
    <property type="component" value="Unassembled WGS sequence"/>
</dbReference>
<dbReference type="InterPro" id="IPR027417">
    <property type="entry name" value="P-loop_NTPase"/>
</dbReference>
<reference evidence="2" key="2">
    <citation type="submission" date="2021-04" db="EMBL/GenBank/DDBJ databases">
        <authorList>
            <person name="Gilroy R."/>
        </authorList>
    </citation>
    <scope>NUCLEOTIDE SEQUENCE</scope>
    <source>
        <strain evidence="2">CHK183-1962</strain>
    </source>
</reference>
<feature type="domain" description="Phosphoribulokinase/uridine kinase" evidence="1">
    <location>
        <begin position="129"/>
        <end position="326"/>
    </location>
</feature>
<comment type="caution">
    <text evidence="2">The sequence shown here is derived from an EMBL/GenBank/DDBJ whole genome shotgun (WGS) entry which is preliminary data.</text>
</comment>
<organism evidence="2 3">
    <name type="scientific">Candidatus Fusicatenibacter merdavium</name>
    <dbReference type="NCBI Taxonomy" id="2838600"/>
    <lineage>
        <taxon>Bacteria</taxon>
        <taxon>Bacillati</taxon>
        <taxon>Bacillota</taxon>
        <taxon>Clostridia</taxon>
        <taxon>Lachnospirales</taxon>
        <taxon>Lachnospiraceae</taxon>
        <taxon>Fusicatenibacter</taxon>
    </lineage>
</organism>
<accession>A0A9D1XCS4</accession>
<sequence>LFRYRRVSRVNLYELDGFEDYFYGFMVADTGYLKYFDLRLYDEGFVLIFPTRYEPETLPELEFSRKVFQVQKESEGWGQRLGIDTVGALNGKICEGGSHHMMLIAEALQEQKIAELAGEIAKRRNVKFVMIAGPSSSGKTTFCNRLTIQLAAHGLVPHPVSLDNYYLNRVDTPKDENGEYDFECLEALDLKLLDRDLNTLLNGGQIELPYYNFKTGKREYKGNYLELGAEDILVMEGIHGLNDRLSSFIPKDSCYKVYISALTQLNVDEHNRIPTTDGRLIRRMVRDNRTRATSARETIAMWHKVRRGEEKYIFPYQDSADFVFNSALVYELSVLKQYAEPILFQIPEDAPEYQEAKRLLKFLDYFVGIPSEPVPQNSILREFIGGSCFDV</sequence>
<keyword evidence="2" id="KW-0808">Transferase</keyword>
<dbReference type="Pfam" id="PF00485">
    <property type="entry name" value="PRK"/>
    <property type="match status" value="1"/>
</dbReference>
<proteinExistence type="predicted"/>
<evidence type="ECO:0000313" key="3">
    <source>
        <dbReference type="Proteomes" id="UP000886890"/>
    </source>
</evidence>
<dbReference type="InterPro" id="IPR006083">
    <property type="entry name" value="PRK/URK"/>
</dbReference>
<dbReference type="CDD" id="cd02028">
    <property type="entry name" value="UMPK_like"/>
    <property type="match status" value="1"/>
</dbReference>
<keyword evidence="2" id="KW-0418">Kinase</keyword>
<dbReference type="GO" id="GO:0005524">
    <property type="term" value="F:ATP binding"/>
    <property type="evidence" value="ECO:0007669"/>
    <property type="project" value="InterPro"/>
</dbReference>
<name>A0A9D1XCS4_9FIRM</name>
<evidence type="ECO:0000313" key="2">
    <source>
        <dbReference type="EMBL" id="HIX77168.1"/>
    </source>
</evidence>
<dbReference type="GO" id="GO:0016301">
    <property type="term" value="F:kinase activity"/>
    <property type="evidence" value="ECO:0007669"/>
    <property type="project" value="UniProtKB-KW"/>
</dbReference>
<dbReference type="SUPFAM" id="SSF52540">
    <property type="entry name" value="P-loop containing nucleoside triphosphate hydrolases"/>
    <property type="match status" value="1"/>
</dbReference>
<dbReference type="Gene3D" id="3.40.50.300">
    <property type="entry name" value="P-loop containing nucleotide triphosphate hydrolases"/>
    <property type="match status" value="1"/>
</dbReference>
<feature type="non-terminal residue" evidence="2">
    <location>
        <position position="1"/>
    </location>
</feature>
<reference evidence="2" key="1">
    <citation type="journal article" date="2021" name="PeerJ">
        <title>Extensive microbial diversity within the chicken gut microbiome revealed by metagenomics and culture.</title>
        <authorList>
            <person name="Gilroy R."/>
            <person name="Ravi A."/>
            <person name="Getino M."/>
            <person name="Pursley I."/>
            <person name="Horton D.L."/>
            <person name="Alikhan N.F."/>
            <person name="Baker D."/>
            <person name="Gharbi K."/>
            <person name="Hall N."/>
            <person name="Watson M."/>
            <person name="Adriaenssens E.M."/>
            <person name="Foster-Nyarko E."/>
            <person name="Jarju S."/>
            <person name="Secka A."/>
            <person name="Antonio M."/>
            <person name="Oren A."/>
            <person name="Chaudhuri R.R."/>
            <person name="La Ragione R."/>
            <person name="Hildebrand F."/>
            <person name="Pallen M.J."/>
        </authorList>
    </citation>
    <scope>NUCLEOTIDE SEQUENCE</scope>
    <source>
        <strain evidence="2">CHK183-1962</strain>
    </source>
</reference>